<organism evidence="1 2">
    <name type="scientific">Nocardioides hankookensis</name>
    <dbReference type="NCBI Taxonomy" id="443157"/>
    <lineage>
        <taxon>Bacteria</taxon>
        <taxon>Bacillati</taxon>
        <taxon>Actinomycetota</taxon>
        <taxon>Actinomycetes</taxon>
        <taxon>Propionibacteriales</taxon>
        <taxon>Nocardioidaceae</taxon>
        <taxon>Nocardioides</taxon>
    </lineage>
</organism>
<proteinExistence type="predicted"/>
<protein>
    <submittedName>
        <fullName evidence="1">Uncharacterized protein</fullName>
    </submittedName>
</protein>
<evidence type="ECO:0000313" key="2">
    <source>
        <dbReference type="Proteomes" id="UP001596135"/>
    </source>
</evidence>
<dbReference type="EMBL" id="JBHSRJ010000009">
    <property type="protein sequence ID" value="MFC6045759.1"/>
    <property type="molecule type" value="Genomic_DNA"/>
</dbReference>
<comment type="caution">
    <text evidence="1">The sequence shown here is derived from an EMBL/GenBank/DDBJ whole genome shotgun (WGS) entry which is preliminary data.</text>
</comment>
<dbReference type="RefSeq" id="WP_379159544.1">
    <property type="nucleotide sequence ID" value="NZ_JBHSRJ010000009.1"/>
</dbReference>
<accession>A0ABW1LQP3</accession>
<evidence type="ECO:0000313" key="1">
    <source>
        <dbReference type="EMBL" id="MFC6045759.1"/>
    </source>
</evidence>
<reference evidence="2" key="1">
    <citation type="journal article" date="2019" name="Int. J. Syst. Evol. Microbiol.">
        <title>The Global Catalogue of Microorganisms (GCM) 10K type strain sequencing project: providing services to taxonomists for standard genome sequencing and annotation.</title>
        <authorList>
            <consortium name="The Broad Institute Genomics Platform"/>
            <consortium name="The Broad Institute Genome Sequencing Center for Infectious Disease"/>
            <person name="Wu L."/>
            <person name="Ma J."/>
        </authorList>
    </citation>
    <scope>NUCLEOTIDE SEQUENCE [LARGE SCALE GENOMIC DNA]</scope>
    <source>
        <strain evidence="2">CCUG 54522</strain>
    </source>
</reference>
<dbReference type="Proteomes" id="UP001596135">
    <property type="component" value="Unassembled WGS sequence"/>
</dbReference>
<name>A0ABW1LQP3_9ACTN</name>
<gene>
    <name evidence="1" type="ORF">ACFPYL_21935</name>
</gene>
<sequence length="54" mass="6383">MTEEQQRRRWHLEAYNGSEKVHTSTCFGDRALDVAMKSIEGRYYRPRIVVRLAA</sequence>
<keyword evidence="2" id="KW-1185">Reference proteome</keyword>